<evidence type="ECO:0000256" key="1">
    <source>
        <dbReference type="SAM" id="MobiDB-lite"/>
    </source>
</evidence>
<feature type="region of interest" description="Disordered" evidence="1">
    <location>
        <begin position="50"/>
        <end position="75"/>
    </location>
</feature>
<gene>
    <name evidence="2" type="ORF">ABVK25_003671</name>
</gene>
<dbReference type="Proteomes" id="UP001590951">
    <property type="component" value="Unassembled WGS sequence"/>
</dbReference>
<protein>
    <submittedName>
        <fullName evidence="2">Uncharacterized protein</fullName>
    </submittedName>
</protein>
<comment type="caution">
    <text evidence="2">The sequence shown here is derived from an EMBL/GenBank/DDBJ whole genome shotgun (WGS) entry which is preliminary data.</text>
</comment>
<proteinExistence type="predicted"/>
<dbReference type="EMBL" id="JBHFEH010000009">
    <property type="protein sequence ID" value="KAL2056029.1"/>
    <property type="molecule type" value="Genomic_DNA"/>
</dbReference>
<keyword evidence="3" id="KW-1185">Reference proteome</keyword>
<evidence type="ECO:0000313" key="2">
    <source>
        <dbReference type="EMBL" id="KAL2056029.1"/>
    </source>
</evidence>
<reference evidence="2 3" key="1">
    <citation type="submission" date="2024-09" db="EMBL/GenBank/DDBJ databases">
        <title>Rethinking Asexuality: The Enigmatic Case of Functional Sexual Genes in Lepraria (Stereocaulaceae).</title>
        <authorList>
            <person name="Doellman M."/>
            <person name="Sun Y."/>
            <person name="Barcenas-Pena A."/>
            <person name="Lumbsch H.T."/>
            <person name="Grewe F."/>
        </authorList>
    </citation>
    <scope>NUCLEOTIDE SEQUENCE [LARGE SCALE GENOMIC DNA]</scope>
    <source>
        <strain evidence="2 3">Grewe 0041</strain>
    </source>
</reference>
<accession>A0ABR4BGV4</accession>
<organism evidence="2 3">
    <name type="scientific">Lepraria finkii</name>
    <dbReference type="NCBI Taxonomy" id="1340010"/>
    <lineage>
        <taxon>Eukaryota</taxon>
        <taxon>Fungi</taxon>
        <taxon>Dikarya</taxon>
        <taxon>Ascomycota</taxon>
        <taxon>Pezizomycotina</taxon>
        <taxon>Lecanoromycetes</taxon>
        <taxon>OSLEUM clade</taxon>
        <taxon>Lecanoromycetidae</taxon>
        <taxon>Lecanorales</taxon>
        <taxon>Lecanorineae</taxon>
        <taxon>Stereocaulaceae</taxon>
        <taxon>Lepraria</taxon>
    </lineage>
</organism>
<sequence>MADTVGQSGALPSINYLDMEKIKRENAGYNHNAPVTTTVNMSAPPLISPSSIYSGPPPPYSYPSSTASSVIGGAG</sequence>
<name>A0ABR4BGV4_9LECA</name>
<evidence type="ECO:0000313" key="3">
    <source>
        <dbReference type="Proteomes" id="UP001590951"/>
    </source>
</evidence>